<proteinExistence type="predicted"/>
<dbReference type="Proteomes" id="UP000276991">
    <property type="component" value="Unassembled WGS sequence"/>
</dbReference>
<dbReference type="PANTHER" id="PTHR47331">
    <property type="entry name" value="PHD-TYPE DOMAIN-CONTAINING PROTEIN"/>
    <property type="match status" value="1"/>
</dbReference>
<dbReference type="STRING" id="6277.A0A498SXQ3"/>
<accession>A0A498SXQ3</accession>
<reference evidence="1 2" key="1">
    <citation type="submission" date="2018-08" db="EMBL/GenBank/DDBJ databases">
        <authorList>
            <person name="Laetsch R D."/>
            <person name="Stevens L."/>
            <person name="Kumar S."/>
            <person name="Blaxter L. M."/>
        </authorList>
    </citation>
    <scope>NUCLEOTIDE SEQUENCE [LARGE SCALE GENOMIC DNA]</scope>
</reference>
<gene>
    <name evidence="1" type="ORF">NAV_LOCUS9820</name>
</gene>
<dbReference type="AlphaFoldDB" id="A0A498SXQ3"/>
<evidence type="ECO:0008006" key="3">
    <source>
        <dbReference type="Google" id="ProtNLM"/>
    </source>
</evidence>
<organism evidence="1 2">
    <name type="scientific">Acanthocheilonema viteae</name>
    <name type="common">Filarial nematode worm</name>
    <name type="synonym">Dipetalonema viteae</name>
    <dbReference type="NCBI Taxonomy" id="6277"/>
    <lineage>
        <taxon>Eukaryota</taxon>
        <taxon>Metazoa</taxon>
        <taxon>Ecdysozoa</taxon>
        <taxon>Nematoda</taxon>
        <taxon>Chromadorea</taxon>
        <taxon>Rhabditida</taxon>
        <taxon>Spirurina</taxon>
        <taxon>Spiruromorpha</taxon>
        <taxon>Filarioidea</taxon>
        <taxon>Onchocercidae</taxon>
        <taxon>Acanthocheilonema</taxon>
    </lineage>
</organism>
<dbReference type="SUPFAM" id="SSF56672">
    <property type="entry name" value="DNA/RNA polymerases"/>
    <property type="match status" value="1"/>
</dbReference>
<protein>
    <recommendedName>
        <fullName evidence="3">Reverse transcriptase domain-containing protein</fullName>
    </recommendedName>
</protein>
<evidence type="ECO:0000313" key="1">
    <source>
        <dbReference type="EMBL" id="VBB35029.1"/>
    </source>
</evidence>
<evidence type="ECO:0000313" key="2">
    <source>
        <dbReference type="Proteomes" id="UP000276991"/>
    </source>
</evidence>
<name>A0A498SXQ3_ACAVI</name>
<sequence length="306" mass="35346">MRQENTGDVQTYLLELTTSSNLCHHTSFAIWHLDSTSSPPRRLKYKKQALRRYDEIIKEQMQFNIIKEVTSDMSQNGIIHYLPHHEVLNPSKSTTKLRIVYDAPAHCKGSKSLHDVPYRGPTTLPDLAGVLLRFRVMKNVIITDIEKAFLQLELLPSDWNCTQFLWLKDISGEITSGKTALEIGKNLYVDNVILSTRGTQEAFKTYEEVKDIFKDASMNIREFPSNDQKFNKSIPKNDRGEIDEFKKILGVKWNPNRDVLKVTLNPWNDKELTKRTILQFVTSYDPMGFLNPVQTIPLESMEKNND</sequence>
<keyword evidence="2" id="KW-1185">Reference proteome</keyword>
<dbReference type="EMBL" id="UPTC01004651">
    <property type="protein sequence ID" value="VBB35029.1"/>
    <property type="molecule type" value="Genomic_DNA"/>
</dbReference>
<dbReference type="OrthoDB" id="5920525at2759"/>
<dbReference type="PANTHER" id="PTHR47331:SF1">
    <property type="entry name" value="GAG-LIKE PROTEIN"/>
    <property type="match status" value="1"/>
</dbReference>
<dbReference type="InterPro" id="IPR043502">
    <property type="entry name" value="DNA/RNA_pol_sf"/>
</dbReference>